<dbReference type="InterPro" id="IPR011333">
    <property type="entry name" value="SKP1/BTB/POZ_sf"/>
</dbReference>
<dbReference type="WBParaSite" id="SVE_0194100.1">
    <property type="protein sequence ID" value="SVE_0194100.1"/>
    <property type="gene ID" value="SVE_0194100"/>
</dbReference>
<protein>
    <submittedName>
        <fullName evidence="3">Speckle-type POZ protein (inferred by orthology to a human protein)</fullName>
    </submittedName>
</protein>
<feature type="domain" description="BTB" evidence="1">
    <location>
        <begin position="219"/>
        <end position="283"/>
    </location>
</feature>
<dbReference type="SUPFAM" id="SSF49599">
    <property type="entry name" value="TRAF domain-like"/>
    <property type="match status" value="1"/>
</dbReference>
<dbReference type="SMART" id="SM00225">
    <property type="entry name" value="BTB"/>
    <property type="match status" value="1"/>
</dbReference>
<dbReference type="Gene3D" id="2.60.210.10">
    <property type="entry name" value="Apoptosis, Tumor Necrosis Factor Receptor Associated Protein 2, Chain A"/>
    <property type="match status" value="1"/>
</dbReference>
<dbReference type="SUPFAM" id="SSF54695">
    <property type="entry name" value="POZ domain"/>
    <property type="match status" value="1"/>
</dbReference>
<dbReference type="Proteomes" id="UP000035680">
    <property type="component" value="Unassembled WGS sequence"/>
</dbReference>
<keyword evidence="2" id="KW-1185">Reference proteome</keyword>
<dbReference type="InterPro" id="IPR008974">
    <property type="entry name" value="TRAF-like"/>
</dbReference>
<dbReference type="Pfam" id="PF00651">
    <property type="entry name" value="BTB"/>
    <property type="match status" value="1"/>
</dbReference>
<name>A0A0K0EZI2_STRVS</name>
<dbReference type="PANTHER" id="PTHR24413">
    <property type="entry name" value="SPECKLE-TYPE POZ PROTEIN"/>
    <property type="match status" value="1"/>
</dbReference>
<dbReference type="Gene3D" id="3.30.710.10">
    <property type="entry name" value="Potassium Channel Kv1.1, Chain A"/>
    <property type="match status" value="1"/>
</dbReference>
<dbReference type="PROSITE" id="PS50097">
    <property type="entry name" value="BTB"/>
    <property type="match status" value="1"/>
</dbReference>
<accession>A0A0K0EZI2</accession>
<proteinExistence type="predicted"/>
<evidence type="ECO:0000313" key="2">
    <source>
        <dbReference type="Proteomes" id="UP000035680"/>
    </source>
</evidence>
<reference evidence="3" key="2">
    <citation type="submission" date="2015-08" db="UniProtKB">
        <authorList>
            <consortium name="WormBaseParasite"/>
        </authorList>
    </citation>
    <scope>IDENTIFICATION</scope>
</reference>
<dbReference type="STRING" id="75913.A0A0K0EZI2"/>
<dbReference type="Gene3D" id="1.25.40.420">
    <property type="match status" value="1"/>
</dbReference>
<organism evidence="2 3">
    <name type="scientific">Strongyloides venezuelensis</name>
    <name type="common">Threadworm</name>
    <dbReference type="NCBI Taxonomy" id="75913"/>
    <lineage>
        <taxon>Eukaryota</taxon>
        <taxon>Metazoa</taxon>
        <taxon>Ecdysozoa</taxon>
        <taxon>Nematoda</taxon>
        <taxon>Chromadorea</taxon>
        <taxon>Rhabditida</taxon>
        <taxon>Tylenchina</taxon>
        <taxon>Panagrolaimomorpha</taxon>
        <taxon>Strongyloidoidea</taxon>
        <taxon>Strongyloididae</taxon>
        <taxon>Strongyloides</taxon>
    </lineage>
</organism>
<dbReference type="InterPro" id="IPR000210">
    <property type="entry name" value="BTB/POZ_dom"/>
</dbReference>
<dbReference type="AlphaFoldDB" id="A0A0K0EZI2"/>
<sequence>MSIATRSDLVINEIEIISNEDGLSMPTLDCYNITEYKPIRLEHKWIITNFHSIITSMEQKICLKSGIFVNGVVPEVKWRMCIFPCGGNLEGTTNPYLFMEVTSTSQYKKLTFKAKHKYTIKSYSYEVSHWYSDIFINTISLHPNNPIFRCSIFCIPISRIDNYFYRNYSLDICCEMEIIPDDKGIFCKEEVVKPPMDNVSHYVNYTSQFKKMYDSSSEVDCQIICNGTILSVHKFMLIAHSSVFNAMFKHKETKESEEKTIKIVDAELPALKMMIDYIYSGMIPELLNDDEIIDLLQLADKYDIKPLNHLCQDRLKLRLTKSNVCELLIVSEACKAQSLMDACIKLVAKNLKHIVESEKWSEMENTHPKLLFDVIKQAIKHRF</sequence>
<dbReference type="CDD" id="cd18186">
    <property type="entry name" value="BTB_POZ_ZBTB_KLHL-like"/>
    <property type="match status" value="1"/>
</dbReference>
<evidence type="ECO:0000313" key="3">
    <source>
        <dbReference type="WBParaSite" id="SVE_0194100.1"/>
    </source>
</evidence>
<evidence type="ECO:0000259" key="1">
    <source>
        <dbReference type="PROSITE" id="PS50097"/>
    </source>
</evidence>
<reference evidence="2" key="1">
    <citation type="submission" date="2014-07" db="EMBL/GenBank/DDBJ databases">
        <authorList>
            <person name="Martin A.A"/>
            <person name="De Silva N."/>
        </authorList>
    </citation>
    <scope>NUCLEOTIDE SEQUENCE</scope>
</reference>